<dbReference type="AlphaFoldDB" id="A0A8B0SSH3"/>
<keyword evidence="8" id="KW-1185">Reference proteome</keyword>
<dbReference type="SUPFAM" id="SSF46626">
    <property type="entry name" value="Cytochrome c"/>
    <property type="match status" value="1"/>
</dbReference>
<evidence type="ECO:0000256" key="3">
    <source>
        <dbReference type="ARBA" id="ARBA00023004"/>
    </source>
</evidence>
<keyword evidence="1 4" id="KW-0349">Heme</keyword>
<accession>A0A8B0SSH3</accession>
<dbReference type="PROSITE" id="PS51007">
    <property type="entry name" value="CYTC"/>
    <property type="match status" value="1"/>
</dbReference>
<dbReference type="EMBL" id="CP072748">
    <property type="protein sequence ID" value="QTX12627.1"/>
    <property type="molecule type" value="Genomic_DNA"/>
</dbReference>
<dbReference type="InterPro" id="IPR009056">
    <property type="entry name" value="Cyt_c-like_dom"/>
</dbReference>
<organism evidence="7">
    <name type="scientific">Thiothrix fructosivorans</name>
    <dbReference type="NCBI Taxonomy" id="111770"/>
    <lineage>
        <taxon>Bacteria</taxon>
        <taxon>Pseudomonadati</taxon>
        <taxon>Pseudomonadota</taxon>
        <taxon>Gammaproteobacteria</taxon>
        <taxon>Thiotrichales</taxon>
        <taxon>Thiotrichaceae</taxon>
        <taxon>Thiothrix</taxon>
    </lineage>
</organism>
<dbReference type="Proteomes" id="UP000664466">
    <property type="component" value="Unassembled WGS sequence"/>
</dbReference>
<sequence length="154" mass="16488">MKKIYLPLIAVAFLSACFSPEHKQHGAQGQAATLDLATMEHPGAKVFQSACVSCHALGGKAGGIAPPAFGMKDHVKKAFPAREAFVAHLVKWVKAPNATDAIMTGAVKQFGLMPAMPQLSDADLTAVAQFLYDTDLGEPDWYKAHYEAEHGKQP</sequence>
<protein>
    <submittedName>
        <fullName evidence="7">C-type cytochrome</fullName>
    </submittedName>
</protein>
<dbReference type="EMBL" id="JAFMPM010000008">
    <property type="protein sequence ID" value="MBO0614143.1"/>
    <property type="molecule type" value="Genomic_DNA"/>
</dbReference>
<evidence type="ECO:0000256" key="4">
    <source>
        <dbReference type="PROSITE-ProRule" id="PRU00433"/>
    </source>
</evidence>
<feature type="domain" description="Cytochrome c" evidence="5">
    <location>
        <begin position="38"/>
        <end position="135"/>
    </location>
</feature>
<dbReference type="RefSeq" id="WP_207251896.1">
    <property type="nucleotide sequence ID" value="NZ_JAFMPM010000008.1"/>
</dbReference>
<dbReference type="Pfam" id="PF13442">
    <property type="entry name" value="Cytochrome_CBB3"/>
    <property type="match status" value="1"/>
</dbReference>
<dbReference type="Gene3D" id="1.10.760.10">
    <property type="entry name" value="Cytochrome c-like domain"/>
    <property type="match status" value="1"/>
</dbReference>
<evidence type="ECO:0000313" key="6">
    <source>
        <dbReference type="EMBL" id="MBO0614143.1"/>
    </source>
</evidence>
<dbReference type="GO" id="GO:0046872">
    <property type="term" value="F:metal ion binding"/>
    <property type="evidence" value="ECO:0007669"/>
    <property type="project" value="UniProtKB-KW"/>
</dbReference>
<evidence type="ECO:0000256" key="1">
    <source>
        <dbReference type="ARBA" id="ARBA00022617"/>
    </source>
</evidence>
<dbReference type="GO" id="GO:0020037">
    <property type="term" value="F:heme binding"/>
    <property type="evidence" value="ECO:0007669"/>
    <property type="project" value="InterPro"/>
</dbReference>
<evidence type="ECO:0000256" key="2">
    <source>
        <dbReference type="ARBA" id="ARBA00022723"/>
    </source>
</evidence>
<dbReference type="InterPro" id="IPR036909">
    <property type="entry name" value="Cyt_c-like_dom_sf"/>
</dbReference>
<evidence type="ECO:0000259" key="5">
    <source>
        <dbReference type="PROSITE" id="PS51007"/>
    </source>
</evidence>
<proteinExistence type="predicted"/>
<evidence type="ECO:0000313" key="8">
    <source>
        <dbReference type="Proteomes" id="UP000664466"/>
    </source>
</evidence>
<gene>
    <name evidence="7" type="ORF">J1836_010005</name>
    <name evidence="6" type="ORF">J1836_14625</name>
</gene>
<dbReference type="PROSITE" id="PS51257">
    <property type="entry name" value="PROKAR_LIPOPROTEIN"/>
    <property type="match status" value="1"/>
</dbReference>
<name>A0A8B0SSH3_9GAMM</name>
<keyword evidence="2 4" id="KW-0479">Metal-binding</keyword>
<evidence type="ECO:0000313" key="7">
    <source>
        <dbReference type="EMBL" id="QTX12627.1"/>
    </source>
</evidence>
<dbReference type="GO" id="GO:0009055">
    <property type="term" value="F:electron transfer activity"/>
    <property type="evidence" value="ECO:0007669"/>
    <property type="project" value="InterPro"/>
</dbReference>
<reference evidence="6 8" key="1">
    <citation type="submission" date="2021-03" db="EMBL/GenBank/DDBJ databases">
        <title>Draft genome and methylome analysis of Thiotrix fructosivoruns ATCC 49748.</title>
        <authorList>
            <person name="Fomenkov A."/>
            <person name="Grabovich M.Y."/>
            <person name="Roberts R.J."/>
        </authorList>
    </citation>
    <scope>NUCLEOTIDE SEQUENCE [LARGE SCALE GENOMIC DNA]</scope>
    <source>
        <strain evidence="6 8">ATCC 49748</strain>
    </source>
</reference>
<reference evidence="7" key="2">
    <citation type="submission" date="2021-04" db="EMBL/GenBank/DDBJ databases">
        <title>Complete Genome and methylome analysis of Thiothrix fructosivorans ATCC 49748.</title>
        <authorList>
            <person name="Fomenkov A."/>
            <person name="Sun L."/>
            <person name="Vincze T."/>
            <person name="Grabovich M.Y."/>
            <person name="Roberts R.J."/>
        </authorList>
    </citation>
    <scope>NUCLEOTIDE SEQUENCE</scope>
    <source>
        <strain evidence="7">ATCC 49748</strain>
    </source>
</reference>
<keyword evidence="3 4" id="KW-0408">Iron</keyword>